<dbReference type="Pfam" id="PF03167">
    <property type="entry name" value="UDG"/>
    <property type="match status" value="1"/>
</dbReference>
<protein>
    <recommendedName>
        <fullName evidence="4">Type-4 uracil-DNA glycosylase</fullName>
        <ecNumber evidence="3">3.2.2.27</ecNumber>
    </recommendedName>
</protein>
<reference evidence="14 15" key="1">
    <citation type="submission" date="2024-04" db="EMBL/GenBank/DDBJ databases">
        <title>Complete genome sequence of Nguyenibacter vanlangesis HBCM-1154, a strain capable of nitrogen fixation, IAA production, and phosphorus solubilization isolated from sugarcane soil.</title>
        <authorList>
            <person name="MY HANH P."/>
        </authorList>
    </citation>
    <scope>NUCLEOTIDE SEQUENCE [LARGE SCALE GENOMIC DNA]</scope>
    <source>
        <strain evidence="14 15">HBCM 1154</strain>
    </source>
</reference>
<keyword evidence="7" id="KW-0227">DNA damage</keyword>
<feature type="domain" description="Uracil-DNA glycosylase-like" evidence="13">
    <location>
        <begin position="149"/>
        <end position="301"/>
    </location>
</feature>
<proteinExistence type="inferred from homology"/>
<dbReference type="GO" id="GO:0004844">
    <property type="term" value="F:uracil DNA N-glycosylase activity"/>
    <property type="evidence" value="ECO:0007669"/>
    <property type="project" value="UniProtKB-EC"/>
</dbReference>
<dbReference type="SMART" id="SM00987">
    <property type="entry name" value="UreE_C"/>
    <property type="match status" value="1"/>
</dbReference>
<evidence type="ECO:0000256" key="12">
    <source>
        <dbReference type="SAM" id="MobiDB-lite"/>
    </source>
</evidence>
<comment type="similarity">
    <text evidence="2">Belongs to the uracil-DNA glycosylase (UDG) superfamily. Type 4 (UDGa) family.</text>
</comment>
<dbReference type="Proteomes" id="UP001449795">
    <property type="component" value="Chromosome"/>
</dbReference>
<dbReference type="NCBIfam" id="TIGR00758">
    <property type="entry name" value="UDG_fam4"/>
    <property type="match status" value="1"/>
</dbReference>
<evidence type="ECO:0000256" key="11">
    <source>
        <dbReference type="ARBA" id="ARBA00023204"/>
    </source>
</evidence>
<dbReference type="SUPFAM" id="SSF52141">
    <property type="entry name" value="Uracil-DNA glycosylase-like"/>
    <property type="match status" value="1"/>
</dbReference>
<name>A0ABZ3D3N1_9PROT</name>
<dbReference type="InterPro" id="IPR005122">
    <property type="entry name" value="Uracil-DNA_glycosylase-like"/>
</dbReference>
<keyword evidence="14" id="KW-0326">Glycosidase</keyword>
<feature type="compositionally biased region" description="Low complexity" evidence="12">
    <location>
        <begin position="69"/>
        <end position="95"/>
    </location>
</feature>
<feature type="compositionally biased region" description="Pro residues" evidence="12">
    <location>
        <begin position="43"/>
        <end position="52"/>
    </location>
</feature>
<keyword evidence="10" id="KW-0411">Iron-sulfur</keyword>
<evidence type="ECO:0000259" key="13">
    <source>
        <dbReference type="SMART" id="SM00986"/>
    </source>
</evidence>
<comment type="catalytic activity">
    <reaction evidence="1">
        <text>Hydrolyzes single-stranded DNA or mismatched double-stranded DNA and polynucleotides, releasing free uracil.</text>
        <dbReference type="EC" id="3.2.2.27"/>
    </reaction>
</comment>
<dbReference type="CDD" id="cd10030">
    <property type="entry name" value="UDG-F4_TTUDGA_SPO1dp_like"/>
    <property type="match status" value="1"/>
</dbReference>
<dbReference type="RefSeq" id="WP_342628122.1">
    <property type="nucleotide sequence ID" value="NZ_CP152276.1"/>
</dbReference>
<organism evidence="14 15">
    <name type="scientific">Nguyenibacter vanlangensis</name>
    <dbReference type="NCBI Taxonomy" id="1216886"/>
    <lineage>
        <taxon>Bacteria</taxon>
        <taxon>Pseudomonadati</taxon>
        <taxon>Pseudomonadota</taxon>
        <taxon>Alphaproteobacteria</taxon>
        <taxon>Acetobacterales</taxon>
        <taxon>Acetobacteraceae</taxon>
        <taxon>Nguyenibacter</taxon>
    </lineage>
</organism>
<evidence type="ECO:0000256" key="3">
    <source>
        <dbReference type="ARBA" id="ARBA00012030"/>
    </source>
</evidence>
<evidence type="ECO:0000313" key="15">
    <source>
        <dbReference type="Proteomes" id="UP001449795"/>
    </source>
</evidence>
<accession>A0ABZ3D3N1</accession>
<evidence type="ECO:0000256" key="6">
    <source>
        <dbReference type="ARBA" id="ARBA00022723"/>
    </source>
</evidence>
<evidence type="ECO:0000256" key="2">
    <source>
        <dbReference type="ARBA" id="ARBA00006521"/>
    </source>
</evidence>
<evidence type="ECO:0000256" key="4">
    <source>
        <dbReference type="ARBA" id="ARBA00019403"/>
    </source>
</evidence>
<keyword evidence="8 14" id="KW-0378">Hydrolase</keyword>
<dbReference type="InterPro" id="IPR051536">
    <property type="entry name" value="UDG_Type-4/5"/>
</dbReference>
<sequence length="314" mass="33290">MTDTLALLQLYVEWGADVAFAERPTDWLNAPPPPSLLPSGLPSGPPSEPPSVPLRAHGPERRPPDDAPRPAGQQAHAIPPATAPARAPAHPMATPDRTGGGEDGLTVLDRAVRHAQQQAAAAPTLAALQAAIAAFGDCPLRDTATHTILPEGRAESGLLLIGEPPDAAEDRSGRPFAGQSGALLDRMLASVGLTRDDMLVAPVIPWRPPGERPPSAAELRICAPFLHRLIVLAAPRRVLLMGNTPTRLLTGEQGGIARLRGRWRAMTVPGSAEKLPVLPMRHPSQLTASAAARRDAWKDILLLRTTLDQDKQTP</sequence>
<keyword evidence="5" id="KW-0004">4Fe-4S</keyword>
<dbReference type="Gene3D" id="3.40.470.10">
    <property type="entry name" value="Uracil-DNA glycosylase-like domain"/>
    <property type="match status" value="1"/>
</dbReference>
<dbReference type="SMART" id="SM00986">
    <property type="entry name" value="UDG"/>
    <property type="match status" value="1"/>
</dbReference>
<evidence type="ECO:0000256" key="9">
    <source>
        <dbReference type="ARBA" id="ARBA00023004"/>
    </source>
</evidence>
<keyword evidence="9" id="KW-0408">Iron</keyword>
<evidence type="ECO:0000256" key="8">
    <source>
        <dbReference type="ARBA" id="ARBA00022801"/>
    </source>
</evidence>
<evidence type="ECO:0000256" key="7">
    <source>
        <dbReference type="ARBA" id="ARBA00022763"/>
    </source>
</evidence>
<evidence type="ECO:0000313" key="14">
    <source>
        <dbReference type="EMBL" id="XAE42366.1"/>
    </source>
</evidence>
<dbReference type="PANTHER" id="PTHR33693">
    <property type="entry name" value="TYPE-5 URACIL-DNA GLYCOSYLASE"/>
    <property type="match status" value="1"/>
</dbReference>
<feature type="compositionally biased region" description="Basic and acidic residues" evidence="12">
    <location>
        <begin position="57"/>
        <end position="68"/>
    </location>
</feature>
<dbReference type="EMBL" id="CP152276">
    <property type="protein sequence ID" value="XAE42366.1"/>
    <property type="molecule type" value="Genomic_DNA"/>
</dbReference>
<evidence type="ECO:0000256" key="5">
    <source>
        <dbReference type="ARBA" id="ARBA00022485"/>
    </source>
</evidence>
<keyword evidence="11" id="KW-0234">DNA repair</keyword>
<dbReference type="PANTHER" id="PTHR33693:SF1">
    <property type="entry name" value="TYPE-4 URACIL-DNA GLYCOSYLASE"/>
    <property type="match status" value="1"/>
</dbReference>
<keyword evidence="15" id="KW-1185">Reference proteome</keyword>
<dbReference type="EC" id="3.2.2.27" evidence="3"/>
<feature type="region of interest" description="Disordered" evidence="12">
    <location>
        <begin position="24"/>
        <end position="104"/>
    </location>
</feature>
<evidence type="ECO:0000256" key="1">
    <source>
        <dbReference type="ARBA" id="ARBA00001400"/>
    </source>
</evidence>
<dbReference type="InterPro" id="IPR005273">
    <property type="entry name" value="Ura-DNA_glyco_family4"/>
</dbReference>
<gene>
    <name evidence="14" type="ORF">AAC691_19245</name>
</gene>
<evidence type="ECO:0000256" key="10">
    <source>
        <dbReference type="ARBA" id="ARBA00023014"/>
    </source>
</evidence>
<dbReference type="InterPro" id="IPR036895">
    <property type="entry name" value="Uracil-DNA_glycosylase-like_sf"/>
</dbReference>
<keyword evidence="6" id="KW-0479">Metal-binding</keyword>